<evidence type="ECO:0000256" key="3">
    <source>
        <dbReference type="ARBA" id="ARBA00023067"/>
    </source>
</evidence>
<dbReference type="SUPFAM" id="SSF47729">
    <property type="entry name" value="IHF-like DNA-binding proteins"/>
    <property type="match status" value="1"/>
</dbReference>
<reference evidence="7" key="1">
    <citation type="submission" date="2017-05" db="EMBL/GenBank/DDBJ databases">
        <authorList>
            <person name="Barney B.M."/>
        </authorList>
    </citation>
    <scope>NUCLEOTIDE SEQUENCE [LARGE SCALE GENOMIC DNA]</scope>
    <source>
        <strain evidence="7">PSBB022</strain>
    </source>
</reference>
<comment type="function">
    <text evidence="1">Histone-like DNA-binding protein which is capable of wrapping DNA to stabilize it, and thus to prevent its denaturation under extreme environmental conditions.</text>
</comment>
<keyword evidence="4 6" id="KW-0238">DNA-binding</keyword>
<dbReference type="PANTHER" id="PTHR33175:SF3">
    <property type="entry name" value="DNA-BINDING PROTEIN HU-BETA"/>
    <property type="match status" value="1"/>
</dbReference>
<protein>
    <submittedName>
        <fullName evidence="6">HU family DNA-binding protein</fullName>
    </submittedName>
</protein>
<dbReference type="InterPro" id="IPR000119">
    <property type="entry name" value="Hist_DNA-bd"/>
</dbReference>
<dbReference type="Proteomes" id="UP000216101">
    <property type="component" value="Unassembled WGS sequence"/>
</dbReference>
<evidence type="ECO:0000256" key="2">
    <source>
        <dbReference type="ARBA" id="ARBA00010529"/>
    </source>
</evidence>
<dbReference type="GO" id="GO:0030527">
    <property type="term" value="F:structural constituent of chromatin"/>
    <property type="evidence" value="ECO:0007669"/>
    <property type="project" value="InterPro"/>
</dbReference>
<organism evidence="6 7">
    <name type="scientific">Cellvibrio mixtus</name>
    <dbReference type="NCBI Taxonomy" id="39650"/>
    <lineage>
        <taxon>Bacteria</taxon>
        <taxon>Pseudomonadati</taxon>
        <taxon>Pseudomonadota</taxon>
        <taxon>Gammaproteobacteria</taxon>
        <taxon>Cellvibrionales</taxon>
        <taxon>Cellvibrionaceae</taxon>
        <taxon>Cellvibrio</taxon>
    </lineage>
</organism>
<dbReference type="PRINTS" id="PR01727">
    <property type="entry name" value="DNABINDINGHU"/>
</dbReference>
<dbReference type="PANTHER" id="PTHR33175">
    <property type="entry name" value="DNA-BINDING PROTEIN HU"/>
    <property type="match status" value="1"/>
</dbReference>
<dbReference type="eggNOG" id="COG0776">
    <property type="taxonomic scope" value="Bacteria"/>
</dbReference>
<dbReference type="SMART" id="SM00411">
    <property type="entry name" value="BHL"/>
    <property type="match status" value="1"/>
</dbReference>
<dbReference type="InterPro" id="IPR020816">
    <property type="entry name" value="Histone-like_DNA-bd_CS"/>
</dbReference>
<keyword evidence="3" id="KW-0226">DNA condensation</keyword>
<dbReference type="CDD" id="cd13831">
    <property type="entry name" value="HU"/>
    <property type="match status" value="1"/>
</dbReference>
<keyword evidence="7" id="KW-1185">Reference proteome</keyword>
<gene>
    <name evidence="6" type="ORF">CBP51_10310</name>
</gene>
<dbReference type="Gene3D" id="4.10.520.10">
    <property type="entry name" value="IHF-like DNA-binding proteins"/>
    <property type="match status" value="1"/>
</dbReference>
<evidence type="ECO:0000313" key="6">
    <source>
        <dbReference type="EMBL" id="OZY87347.1"/>
    </source>
</evidence>
<dbReference type="Pfam" id="PF00216">
    <property type="entry name" value="Bac_DNA_binding"/>
    <property type="match status" value="1"/>
</dbReference>
<dbReference type="STRING" id="1209072.GCA_000766945_03655"/>
<proteinExistence type="inferred from homology"/>
<dbReference type="EMBL" id="NHNI01000001">
    <property type="protein sequence ID" value="OZY87347.1"/>
    <property type="molecule type" value="Genomic_DNA"/>
</dbReference>
<evidence type="ECO:0000256" key="4">
    <source>
        <dbReference type="ARBA" id="ARBA00023125"/>
    </source>
</evidence>
<evidence type="ECO:0000256" key="5">
    <source>
        <dbReference type="RuleBase" id="RU003939"/>
    </source>
</evidence>
<name>A0A266QBV1_9GAMM</name>
<dbReference type="RefSeq" id="WP_007638849.1">
    <property type="nucleotide sequence ID" value="NZ_NHNI01000001.1"/>
</dbReference>
<evidence type="ECO:0000313" key="7">
    <source>
        <dbReference type="Proteomes" id="UP000216101"/>
    </source>
</evidence>
<comment type="caution">
    <text evidence="6">The sequence shown here is derived from an EMBL/GenBank/DDBJ whole genome shotgun (WGS) entry which is preliminary data.</text>
</comment>
<dbReference type="GO" id="GO:0003677">
    <property type="term" value="F:DNA binding"/>
    <property type="evidence" value="ECO:0007669"/>
    <property type="project" value="UniProtKB-KW"/>
</dbReference>
<dbReference type="GO" id="GO:0030261">
    <property type="term" value="P:chromosome condensation"/>
    <property type="evidence" value="ECO:0007669"/>
    <property type="project" value="UniProtKB-KW"/>
</dbReference>
<comment type="similarity">
    <text evidence="2 5">Belongs to the bacterial histone-like protein family.</text>
</comment>
<dbReference type="AlphaFoldDB" id="A0A266QBV1"/>
<accession>A0A266QBV1</accession>
<dbReference type="GO" id="GO:0005829">
    <property type="term" value="C:cytosol"/>
    <property type="evidence" value="ECO:0007669"/>
    <property type="project" value="TreeGrafter"/>
</dbReference>
<sequence length="91" mass="9501">MHKTDIVVALANTTDLGVNKADLVVSAFIEQITNALARGESVALLGFGSFNVSERAAREGRNPQTGATIQIAASKTVTFKAGKALKDAVNE</sequence>
<dbReference type="PROSITE" id="PS00045">
    <property type="entry name" value="HISTONE_LIKE"/>
    <property type="match status" value="1"/>
</dbReference>
<evidence type="ECO:0000256" key="1">
    <source>
        <dbReference type="ARBA" id="ARBA00003819"/>
    </source>
</evidence>
<dbReference type="InterPro" id="IPR010992">
    <property type="entry name" value="IHF-like_DNA-bd_dom_sf"/>
</dbReference>